<evidence type="ECO:0000256" key="8">
    <source>
        <dbReference type="SAM" id="Phobius"/>
    </source>
</evidence>
<proteinExistence type="inferred from homology"/>
<dbReference type="PANTHER" id="PTHR43271:SF1">
    <property type="entry name" value="INNER MEMBRANE TRANSPORT PROTEIN YNFM"/>
    <property type="match status" value="1"/>
</dbReference>
<comment type="subcellular location">
    <subcellularLocation>
        <location evidence="1">Cell membrane</location>
        <topology evidence="1">Multi-pass membrane protein</topology>
    </subcellularLocation>
</comment>
<feature type="transmembrane region" description="Helical" evidence="8">
    <location>
        <begin position="49"/>
        <end position="70"/>
    </location>
</feature>
<evidence type="ECO:0000313" key="11">
    <source>
        <dbReference type="EMBL" id="SFD04051.1"/>
    </source>
</evidence>
<keyword evidence="5 8" id="KW-0812">Transmembrane</keyword>
<feature type="domain" description="Major facilitator superfamily (MFS) profile" evidence="9">
    <location>
        <begin position="12"/>
        <end position="396"/>
    </location>
</feature>
<dbReference type="Pfam" id="PF07690">
    <property type="entry name" value="MFS_1"/>
    <property type="match status" value="1"/>
</dbReference>
<comment type="similarity">
    <text evidence="2">Belongs to the major facilitator superfamily.</text>
</comment>
<dbReference type="GO" id="GO:0022857">
    <property type="term" value="F:transmembrane transporter activity"/>
    <property type="evidence" value="ECO:0007669"/>
    <property type="project" value="InterPro"/>
</dbReference>
<evidence type="ECO:0000313" key="10">
    <source>
        <dbReference type="EMBL" id="SEG77950.1"/>
    </source>
</evidence>
<dbReference type="PROSITE" id="PS00216">
    <property type="entry name" value="SUGAR_TRANSPORT_1"/>
    <property type="match status" value="1"/>
</dbReference>
<feature type="transmembrane region" description="Helical" evidence="8">
    <location>
        <begin position="308"/>
        <end position="332"/>
    </location>
</feature>
<evidence type="ECO:0000313" key="12">
    <source>
        <dbReference type="Proteomes" id="UP000199690"/>
    </source>
</evidence>
<reference evidence="12 13" key="1">
    <citation type="submission" date="2016-10" db="EMBL/GenBank/DDBJ databases">
        <authorList>
            <person name="Varghese N."/>
            <person name="Submissions S."/>
        </authorList>
    </citation>
    <scope>NUCLEOTIDE SEQUENCE [LARGE SCALE GENOMIC DNA]</scope>
    <source>
        <strain evidence="13">ATCC 20501</strain>
        <strain evidence="11 12">CGMCC 4.3529</strain>
    </source>
</reference>
<keyword evidence="7 8" id="KW-0472">Membrane</keyword>
<accession>A0A1H6CY20</accession>
<evidence type="ECO:0000256" key="1">
    <source>
        <dbReference type="ARBA" id="ARBA00004651"/>
    </source>
</evidence>
<keyword evidence="12" id="KW-1185">Reference proteome</keyword>
<evidence type="ECO:0000256" key="6">
    <source>
        <dbReference type="ARBA" id="ARBA00022989"/>
    </source>
</evidence>
<name>A0A1H6CY20_9PSEU</name>
<dbReference type="InterPro" id="IPR020846">
    <property type="entry name" value="MFS_dom"/>
</dbReference>
<dbReference type="CDD" id="cd17324">
    <property type="entry name" value="MFS_NepI_like"/>
    <property type="match status" value="1"/>
</dbReference>
<evidence type="ECO:0000256" key="4">
    <source>
        <dbReference type="ARBA" id="ARBA00022475"/>
    </source>
</evidence>
<evidence type="ECO:0000313" key="13">
    <source>
        <dbReference type="Proteomes" id="UP000236729"/>
    </source>
</evidence>
<feature type="transmembrane region" description="Helical" evidence="8">
    <location>
        <begin position="220"/>
        <end position="242"/>
    </location>
</feature>
<sequence>MLLNFGRVDQARTNRIRIALLLGALALFALLYAPQPVLPQFAEAFALAPGTVALLISAATLGLAVAAIPLGALAEAVGRRRVMIGALLVAEVLGLLLPWIPVFPVLVVVRLLQGIAIAGLAAVATAYLAEETGGKNLGAAMGLYVAGTTIGGMTGRLLGGVVGDFAGWRGGVLAVALLAAVCTAFFVVLLPAERNHQRKPLSLGPLFGGLRAAVRDPVLYGPYLVAALGMGSFVTVYNVLGFRLTAPPLLVPPALAALLFLAYAAGTVTSTLAGRAADRYGRTRVLLGGLAVTALGLLLMLSGSLIVIVLGLVVFTGGFFAAHSVASGWVGVRASAQARSQASALYQLAYYGGSSVGGVVGGAAYGSWGWSGMTVLLCCWLAAAAAAVWLAQIRSRRSRTAGARRAPAVAAAASAGSTAEHGRCRSS</sequence>
<keyword evidence="6 8" id="KW-1133">Transmembrane helix</keyword>
<feature type="transmembrane region" description="Helical" evidence="8">
    <location>
        <begin position="344"/>
        <end position="364"/>
    </location>
</feature>
<dbReference type="PANTHER" id="PTHR43271">
    <property type="entry name" value="BLL2771 PROTEIN"/>
    <property type="match status" value="1"/>
</dbReference>
<keyword evidence="3" id="KW-0813">Transport</keyword>
<dbReference type="SMR" id="A0A1H6CY20"/>
<dbReference type="EMBL" id="FNVB01000005">
    <property type="protein sequence ID" value="SEG77950.1"/>
    <property type="molecule type" value="Genomic_DNA"/>
</dbReference>
<dbReference type="SUPFAM" id="SSF103473">
    <property type="entry name" value="MFS general substrate transporter"/>
    <property type="match status" value="1"/>
</dbReference>
<dbReference type="AlphaFoldDB" id="A0A1H6CY20"/>
<evidence type="ECO:0000259" key="9">
    <source>
        <dbReference type="PROSITE" id="PS50850"/>
    </source>
</evidence>
<dbReference type="Proteomes" id="UP000199690">
    <property type="component" value="Unassembled WGS sequence"/>
</dbReference>
<dbReference type="Proteomes" id="UP000236729">
    <property type="component" value="Unassembled WGS sequence"/>
</dbReference>
<dbReference type="EMBL" id="FOME01000002">
    <property type="protein sequence ID" value="SFD04051.1"/>
    <property type="molecule type" value="Genomic_DNA"/>
</dbReference>
<dbReference type="PROSITE" id="PS50850">
    <property type="entry name" value="MFS"/>
    <property type="match status" value="1"/>
</dbReference>
<dbReference type="InterPro" id="IPR011701">
    <property type="entry name" value="MFS"/>
</dbReference>
<feature type="transmembrane region" description="Helical" evidence="8">
    <location>
        <begin position="285"/>
        <end position="302"/>
    </location>
</feature>
<accession>A0A1I1P293</accession>
<feature type="transmembrane region" description="Helical" evidence="8">
    <location>
        <begin position="141"/>
        <end position="159"/>
    </location>
</feature>
<evidence type="ECO:0000256" key="2">
    <source>
        <dbReference type="ARBA" id="ARBA00008335"/>
    </source>
</evidence>
<dbReference type="InterPro" id="IPR036259">
    <property type="entry name" value="MFS_trans_sf"/>
</dbReference>
<dbReference type="Gene3D" id="1.20.1250.20">
    <property type="entry name" value="MFS general substrate transporter like domains"/>
    <property type="match status" value="1"/>
</dbReference>
<protein>
    <submittedName>
        <fullName evidence="10">MFS transporter, YNFM family, putative membrane transport protein</fullName>
    </submittedName>
</protein>
<gene>
    <name evidence="10" type="ORF">SAMN02982929_03699</name>
    <name evidence="11" type="ORF">SAMN05216506_102294</name>
</gene>
<organism evidence="10 13">
    <name type="scientific">Saccharopolyspora kobensis</name>
    <dbReference type="NCBI Taxonomy" id="146035"/>
    <lineage>
        <taxon>Bacteria</taxon>
        <taxon>Bacillati</taxon>
        <taxon>Actinomycetota</taxon>
        <taxon>Actinomycetes</taxon>
        <taxon>Pseudonocardiales</taxon>
        <taxon>Pseudonocardiaceae</taxon>
        <taxon>Saccharopolyspora</taxon>
    </lineage>
</organism>
<feature type="transmembrane region" description="Helical" evidence="8">
    <location>
        <begin position="107"/>
        <end position="129"/>
    </location>
</feature>
<evidence type="ECO:0000256" key="7">
    <source>
        <dbReference type="ARBA" id="ARBA00023136"/>
    </source>
</evidence>
<feature type="transmembrane region" description="Helical" evidence="8">
    <location>
        <begin position="370"/>
        <end position="391"/>
    </location>
</feature>
<feature type="transmembrane region" description="Helical" evidence="8">
    <location>
        <begin position="171"/>
        <end position="192"/>
    </location>
</feature>
<reference evidence="10" key="2">
    <citation type="submission" date="2016-10" db="EMBL/GenBank/DDBJ databases">
        <authorList>
            <person name="de Groot N.N."/>
        </authorList>
    </citation>
    <scope>NUCLEOTIDE SEQUENCE [LARGE SCALE GENOMIC DNA]</scope>
    <source>
        <strain evidence="10">ATCC 20501</strain>
    </source>
</reference>
<dbReference type="GO" id="GO:0005886">
    <property type="term" value="C:plasma membrane"/>
    <property type="evidence" value="ECO:0007669"/>
    <property type="project" value="UniProtKB-SubCell"/>
</dbReference>
<feature type="transmembrane region" description="Helical" evidence="8">
    <location>
        <begin position="254"/>
        <end position="273"/>
    </location>
</feature>
<evidence type="ECO:0000256" key="3">
    <source>
        <dbReference type="ARBA" id="ARBA00022448"/>
    </source>
</evidence>
<dbReference type="InterPro" id="IPR005829">
    <property type="entry name" value="Sugar_transporter_CS"/>
</dbReference>
<evidence type="ECO:0000256" key="5">
    <source>
        <dbReference type="ARBA" id="ARBA00022692"/>
    </source>
</evidence>
<keyword evidence="4" id="KW-1003">Cell membrane</keyword>
<feature type="transmembrane region" description="Helical" evidence="8">
    <location>
        <begin position="82"/>
        <end position="101"/>
    </location>
</feature>